<dbReference type="EMBL" id="JALHLF010000017">
    <property type="protein sequence ID" value="MCJ2182449.1"/>
    <property type="molecule type" value="Genomic_DNA"/>
</dbReference>
<dbReference type="GO" id="GO:0016874">
    <property type="term" value="F:ligase activity"/>
    <property type="evidence" value="ECO:0007669"/>
    <property type="project" value="UniProtKB-KW"/>
</dbReference>
<dbReference type="Gene3D" id="3.40.50.12780">
    <property type="entry name" value="N-terminal domain of ligase-like"/>
    <property type="match status" value="1"/>
</dbReference>
<dbReference type="InterPro" id="IPR000873">
    <property type="entry name" value="AMP-dep_synth/lig_dom"/>
</dbReference>
<dbReference type="InterPro" id="IPR045851">
    <property type="entry name" value="AMP-bd_C_sf"/>
</dbReference>
<sequence length="537" mass="58380">MLVPPIDRRASKLLEIRARESAPTTLLRMAGQDYSAADLIERASRLAHSMREQGVGPGDRVAILCGNRIEMMDLILACSWLNAVAVPINLASRGAQLQHILGNCGARLLAIESALASILDFIDAGAVAIEQVWLIGAEGEDGLVETVGPWPAAALPEGAGRVDPVECASSDTGAIIYTSGTTGPSKGVCCPHAQFYWWGVNSAEILEITQCDVLLTTLPLFHVNALGAFYQALVSGGMIVVLERFSARGFVPSLREHGATVTYVLGAMVPILLSTAAKDDDADHPTTRALAPGVPADSMKAFTERFGIGLIDGYGSTETNFVIGETLAHQKPGAMGRVRPGYHAMVADAQDDPVPTGEPGELLLRSDIAFSTATGYFEMPEATSESRRNLWFHTGDRVYQDAQGYFYFMDRIKDAIRRRGENISSYEVEQVLHGHPAIAVAAVYAVASELAEDEVMTAIVLHEGARVSPEEILDFCQPRMTYFSVPRFVRFCSKLPSTENGKVQKFKLREQGVTQDTWDREKVGYEVRRDVPRKHTA</sequence>
<gene>
    <name evidence="5" type="ORF">MTR62_07010</name>
</gene>
<protein>
    <submittedName>
        <fullName evidence="5">ATP-dependent acyl-CoA ligase</fullName>
    </submittedName>
</protein>
<accession>A0ABT0BBL6</accession>
<evidence type="ECO:0000313" key="6">
    <source>
        <dbReference type="Proteomes" id="UP001162881"/>
    </source>
</evidence>
<dbReference type="PANTHER" id="PTHR43201:SF5">
    <property type="entry name" value="MEDIUM-CHAIN ACYL-COA LIGASE ACSF2, MITOCHONDRIAL"/>
    <property type="match status" value="1"/>
</dbReference>
<reference evidence="5" key="1">
    <citation type="submission" date="2022-03" db="EMBL/GenBank/DDBJ databases">
        <title>Identification of a novel bacterium isolated from mangrove sediments.</title>
        <authorList>
            <person name="Pan X."/>
        </authorList>
    </citation>
    <scope>NUCLEOTIDE SEQUENCE</scope>
    <source>
        <strain evidence="5">B1949</strain>
    </source>
</reference>
<dbReference type="Pfam" id="PF13193">
    <property type="entry name" value="AMP-binding_C"/>
    <property type="match status" value="1"/>
</dbReference>
<dbReference type="Gene3D" id="3.30.300.30">
    <property type="match status" value="1"/>
</dbReference>
<dbReference type="InterPro" id="IPR020845">
    <property type="entry name" value="AMP-binding_CS"/>
</dbReference>
<evidence type="ECO:0000313" key="5">
    <source>
        <dbReference type="EMBL" id="MCJ2182449.1"/>
    </source>
</evidence>
<organism evidence="5 6">
    <name type="scientific">Novosphingobium organovorum</name>
    <dbReference type="NCBI Taxonomy" id="2930092"/>
    <lineage>
        <taxon>Bacteria</taxon>
        <taxon>Pseudomonadati</taxon>
        <taxon>Pseudomonadota</taxon>
        <taxon>Alphaproteobacteria</taxon>
        <taxon>Sphingomonadales</taxon>
        <taxon>Sphingomonadaceae</taxon>
        <taxon>Novosphingobium</taxon>
    </lineage>
</organism>
<comment type="caution">
    <text evidence="5">The sequence shown here is derived from an EMBL/GenBank/DDBJ whole genome shotgun (WGS) entry which is preliminary data.</text>
</comment>
<dbReference type="InterPro" id="IPR042099">
    <property type="entry name" value="ANL_N_sf"/>
</dbReference>
<dbReference type="PANTHER" id="PTHR43201">
    <property type="entry name" value="ACYL-COA SYNTHETASE"/>
    <property type="match status" value="1"/>
</dbReference>
<evidence type="ECO:0000259" key="4">
    <source>
        <dbReference type="Pfam" id="PF13193"/>
    </source>
</evidence>
<proteinExistence type="inferred from homology"/>
<evidence type="ECO:0000256" key="2">
    <source>
        <dbReference type="ARBA" id="ARBA00022598"/>
    </source>
</evidence>
<keyword evidence="6" id="KW-1185">Reference proteome</keyword>
<evidence type="ECO:0000256" key="1">
    <source>
        <dbReference type="ARBA" id="ARBA00006432"/>
    </source>
</evidence>
<dbReference type="InterPro" id="IPR025110">
    <property type="entry name" value="AMP-bd_C"/>
</dbReference>
<dbReference type="Pfam" id="PF00501">
    <property type="entry name" value="AMP-binding"/>
    <property type="match status" value="1"/>
</dbReference>
<feature type="domain" description="AMP-binding enzyme C-terminal" evidence="4">
    <location>
        <begin position="427"/>
        <end position="502"/>
    </location>
</feature>
<dbReference type="Proteomes" id="UP001162881">
    <property type="component" value="Unassembled WGS sequence"/>
</dbReference>
<feature type="domain" description="AMP-dependent synthetase/ligase" evidence="3">
    <location>
        <begin position="19"/>
        <end position="377"/>
    </location>
</feature>
<dbReference type="PROSITE" id="PS00455">
    <property type="entry name" value="AMP_BINDING"/>
    <property type="match status" value="1"/>
</dbReference>
<keyword evidence="2 5" id="KW-0436">Ligase</keyword>
<comment type="similarity">
    <text evidence="1">Belongs to the ATP-dependent AMP-binding enzyme family.</text>
</comment>
<evidence type="ECO:0000259" key="3">
    <source>
        <dbReference type="Pfam" id="PF00501"/>
    </source>
</evidence>
<dbReference type="SUPFAM" id="SSF56801">
    <property type="entry name" value="Acetyl-CoA synthetase-like"/>
    <property type="match status" value="1"/>
</dbReference>
<dbReference type="NCBIfam" id="NF004808">
    <property type="entry name" value="PRK06155.1"/>
    <property type="match status" value="1"/>
</dbReference>
<name>A0ABT0BBL6_9SPHN</name>